<name>T1H447_MEGSC</name>
<proteinExistence type="predicted"/>
<dbReference type="EnsemblMetazoa" id="MESCA011048-RA">
    <property type="protein sequence ID" value="MESCA011048-PA"/>
    <property type="gene ID" value="MESCA011048"/>
</dbReference>
<dbReference type="SUPFAM" id="SSF52799">
    <property type="entry name" value="(Phosphotyrosine protein) phosphatases II"/>
    <property type="match status" value="1"/>
</dbReference>
<evidence type="ECO:0000313" key="1">
    <source>
        <dbReference type="EnsemblMetazoa" id="MESCA011048-PA"/>
    </source>
</evidence>
<dbReference type="InterPro" id="IPR029021">
    <property type="entry name" value="Prot-tyrosine_phosphatase-like"/>
</dbReference>
<reference evidence="1" key="2">
    <citation type="submission" date="2015-06" db="UniProtKB">
        <authorList>
            <consortium name="EnsemblMetazoa"/>
        </authorList>
    </citation>
    <scope>IDENTIFICATION</scope>
</reference>
<dbReference type="InterPro" id="IPR039802">
    <property type="entry name" value="MTMR14"/>
</dbReference>
<protein>
    <recommendedName>
        <fullName evidence="3">Myotubularin phosphatase domain-containing protein</fullName>
    </recommendedName>
</protein>
<dbReference type="PANTHER" id="PTHR13524:SF2">
    <property type="entry name" value="MYOTUBULARIN-RELATED PROTEIN 14"/>
    <property type="match status" value="1"/>
</dbReference>
<dbReference type="AlphaFoldDB" id="T1H447"/>
<dbReference type="PANTHER" id="PTHR13524">
    <property type="entry name" value="MYOTUBULARIN-RELATED"/>
    <property type="match status" value="1"/>
</dbReference>
<accession>T1H447</accession>
<dbReference type="STRING" id="36166.T1H447"/>
<keyword evidence="2" id="KW-1185">Reference proteome</keyword>
<dbReference type="GO" id="GO:0004438">
    <property type="term" value="F:phosphatidylinositol-3-phosphate phosphatase activity"/>
    <property type="evidence" value="ECO:0007669"/>
    <property type="project" value="InterPro"/>
</dbReference>
<reference evidence="2" key="1">
    <citation type="submission" date="2013-02" db="EMBL/GenBank/DDBJ databases">
        <authorList>
            <person name="Hughes D."/>
        </authorList>
    </citation>
    <scope>NUCLEOTIDE SEQUENCE</scope>
    <source>
        <strain>Durham</strain>
        <strain evidence="2">NC isolate 2 -- Noor lab</strain>
    </source>
</reference>
<organism evidence="1 2">
    <name type="scientific">Megaselia scalaris</name>
    <name type="common">Humpbacked fly</name>
    <name type="synonym">Phora scalaris</name>
    <dbReference type="NCBI Taxonomy" id="36166"/>
    <lineage>
        <taxon>Eukaryota</taxon>
        <taxon>Metazoa</taxon>
        <taxon>Ecdysozoa</taxon>
        <taxon>Arthropoda</taxon>
        <taxon>Hexapoda</taxon>
        <taxon>Insecta</taxon>
        <taxon>Pterygota</taxon>
        <taxon>Neoptera</taxon>
        <taxon>Endopterygota</taxon>
        <taxon>Diptera</taxon>
        <taxon>Brachycera</taxon>
        <taxon>Muscomorpha</taxon>
        <taxon>Platypezoidea</taxon>
        <taxon>Phoridae</taxon>
        <taxon>Megaseliini</taxon>
        <taxon>Megaselia</taxon>
    </lineage>
</organism>
<dbReference type="EMBL" id="CAQQ02386836">
    <property type="status" value="NOT_ANNOTATED_CDS"/>
    <property type="molecule type" value="Genomic_DNA"/>
</dbReference>
<dbReference type="Proteomes" id="UP000015102">
    <property type="component" value="Unassembled WGS sequence"/>
</dbReference>
<evidence type="ECO:0000313" key="2">
    <source>
        <dbReference type="Proteomes" id="UP000015102"/>
    </source>
</evidence>
<evidence type="ECO:0008006" key="3">
    <source>
        <dbReference type="Google" id="ProtNLM"/>
    </source>
</evidence>
<dbReference type="HOGENOM" id="CLU_2006511_0_0_1"/>
<sequence>MVEQRKVNLPKCGAAYDIDVNWYDYKQWDLVVITQNYIFKQYLSISRKRIRDCIFTVSTGWDRTPLFVSLVRLSLWADGLIHKSLNVVQMTYLTLAYDWYMLGHQLPDRLALMELMNLYYVEGG</sequence>